<dbReference type="OrthoDB" id="186490at2"/>
<dbReference type="GO" id="GO:0016740">
    <property type="term" value="F:transferase activity"/>
    <property type="evidence" value="ECO:0007669"/>
    <property type="project" value="InterPro"/>
</dbReference>
<sequence length="390" mass="43639">MLKRTIPLLALVSLFFTLPSIVQAGSFKDVPSSYWGYEEIEYIAERGAIEGYLDGTYRSGNDVTREQAFVIIQRAFNLETADRPAPSFTDVSPNHWTYPAIAAVVDEGWYPDKQKLDPTGGLTREEMASIISHAFDLSQPEKEQLFIDVPENDAYFEEIQALASHRISQGFGNAEFKPDKTVTRAEFAAFVARGMNESFRSDSTITPPKQKIVVEETSGFQATLTAYEKRDGSWRKATNTMSAVLGKDGAGQTWEGDPKTPVGTYSLGTGFGWGNVPSGMTYPYRPVDSNDYWIDDTSSSQYNQWVEYDGNPYARWSSFERLNIDLYKHAVAINYNKTPIVPGAGSAIFLHVWRGPGSPTLGCIGMSETDLETIMTWLDDEKHPYIEIRE</sequence>
<feature type="domain" description="L,D-TPase catalytic" evidence="5">
    <location>
        <begin position="213"/>
        <end position="389"/>
    </location>
</feature>
<evidence type="ECO:0000256" key="2">
    <source>
        <dbReference type="PROSITE-ProRule" id="PRU01373"/>
    </source>
</evidence>
<accession>A0A1N7IU74</accession>
<dbReference type="InterPro" id="IPR001119">
    <property type="entry name" value="SLH_dom"/>
</dbReference>
<proteinExistence type="predicted"/>
<organism evidence="6 7">
    <name type="scientific">Salimicrobium flavidum</name>
    <dbReference type="NCBI Taxonomy" id="570947"/>
    <lineage>
        <taxon>Bacteria</taxon>
        <taxon>Bacillati</taxon>
        <taxon>Bacillota</taxon>
        <taxon>Bacilli</taxon>
        <taxon>Bacillales</taxon>
        <taxon>Bacillaceae</taxon>
        <taxon>Salimicrobium</taxon>
    </lineage>
</organism>
<keyword evidence="1 3" id="KW-0732">Signal</keyword>
<feature type="signal peptide" evidence="3">
    <location>
        <begin position="1"/>
        <end position="24"/>
    </location>
</feature>
<evidence type="ECO:0000313" key="7">
    <source>
        <dbReference type="Proteomes" id="UP000187608"/>
    </source>
</evidence>
<dbReference type="GO" id="GO:0071555">
    <property type="term" value="P:cell wall organization"/>
    <property type="evidence" value="ECO:0007669"/>
    <property type="project" value="UniProtKB-UniRule"/>
</dbReference>
<dbReference type="PANTHER" id="PTHR38589">
    <property type="entry name" value="BLR0621 PROTEIN"/>
    <property type="match status" value="1"/>
</dbReference>
<dbReference type="GO" id="GO:0009252">
    <property type="term" value="P:peptidoglycan biosynthetic process"/>
    <property type="evidence" value="ECO:0007669"/>
    <property type="project" value="UniProtKB-KW"/>
</dbReference>
<feature type="active site" description="Nucleophile" evidence="2">
    <location>
        <position position="363"/>
    </location>
</feature>
<dbReference type="InterPro" id="IPR005490">
    <property type="entry name" value="LD_TPept_cat_dom"/>
</dbReference>
<keyword evidence="7" id="KW-1185">Reference proteome</keyword>
<gene>
    <name evidence="6" type="ORF">SAMN05421687_102231</name>
</gene>
<dbReference type="Pfam" id="PF00395">
    <property type="entry name" value="SLH"/>
    <property type="match status" value="3"/>
</dbReference>
<dbReference type="Pfam" id="PF03734">
    <property type="entry name" value="YkuD"/>
    <property type="match status" value="1"/>
</dbReference>
<dbReference type="PROSITE" id="PS52029">
    <property type="entry name" value="LD_TPASE"/>
    <property type="match status" value="1"/>
</dbReference>
<feature type="domain" description="SLH" evidence="4">
    <location>
        <begin position="142"/>
        <end position="205"/>
    </location>
</feature>
<feature type="domain" description="SLH" evidence="4">
    <location>
        <begin position="23"/>
        <end position="86"/>
    </location>
</feature>
<dbReference type="STRING" id="570947.SAMN05421687_102231"/>
<evidence type="ECO:0000259" key="4">
    <source>
        <dbReference type="PROSITE" id="PS51272"/>
    </source>
</evidence>
<dbReference type="Proteomes" id="UP000187608">
    <property type="component" value="Unassembled WGS sequence"/>
</dbReference>
<name>A0A1N7IU74_9BACI</name>
<dbReference type="GO" id="GO:0008360">
    <property type="term" value="P:regulation of cell shape"/>
    <property type="evidence" value="ECO:0007669"/>
    <property type="project" value="UniProtKB-UniRule"/>
</dbReference>
<dbReference type="PANTHER" id="PTHR38589:SF1">
    <property type="entry name" value="BLR0621 PROTEIN"/>
    <property type="match status" value="1"/>
</dbReference>
<evidence type="ECO:0000256" key="3">
    <source>
        <dbReference type="SAM" id="SignalP"/>
    </source>
</evidence>
<feature type="active site" description="Proton donor/acceptor" evidence="2">
    <location>
        <position position="351"/>
    </location>
</feature>
<evidence type="ECO:0000259" key="5">
    <source>
        <dbReference type="PROSITE" id="PS52029"/>
    </source>
</evidence>
<dbReference type="PROSITE" id="PS51272">
    <property type="entry name" value="SLH"/>
    <property type="match status" value="2"/>
</dbReference>
<comment type="pathway">
    <text evidence="2">Cell wall biogenesis; peptidoglycan biosynthesis.</text>
</comment>
<dbReference type="EMBL" id="FTOC01000002">
    <property type="protein sequence ID" value="SIS40655.1"/>
    <property type="molecule type" value="Genomic_DNA"/>
</dbReference>
<feature type="chain" id="PRO_5011980846" evidence="3">
    <location>
        <begin position="25"/>
        <end position="390"/>
    </location>
</feature>
<reference evidence="7" key="1">
    <citation type="submission" date="2017-01" db="EMBL/GenBank/DDBJ databases">
        <authorList>
            <person name="Varghese N."/>
            <person name="Submissions S."/>
        </authorList>
    </citation>
    <scope>NUCLEOTIDE SEQUENCE [LARGE SCALE GENOMIC DNA]</scope>
    <source>
        <strain evidence="7">DSM 23127</strain>
    </source>
</reference>
<protein>
    <submittedName>
        <fullName evidence="6">L,D-peptidoglycan transpeptidase YkuD, ErfK/YbiS/YcfS/YnhG family</fullName>
    </submittedName>
</protein>
<dbReference type="AlphaFoldDB" id="A0A1N7IU74"/>
<evidence type="ECO:0000313" key="6">
    <source>
        <dbReference type="EMBL" id="SIS40655.1"/>
    </source>
</evidence>
<evidence type="ECO:0000256" key="1">
    <source>
        <dbReference type="ARBA" id="ARBA00022729"/>
    </source>
</evidence>
<dbReference type="RefSeq" id="WP_084193618.1">
    <property type="nucleotide sequence ID" value="NZ_FTOC01000002.1"/>
</dbReference>
<dbReference type="CDD" id="cd16913">
    <property type="entry name" value="YkuD_like"/>
    <property type="match status" value="1"/>
</dbReference>
<keyword evidence="2" id="KW-0961">Cell wall biogenesis/degradation</keyword>
<keyword evidence="2" id="KW-0133">Cell shape</keyword>
<keyword evidence="2" id="KW-0573">Peptidoglycan synthesis</keyword>